<name>A0A2U9IHI1_9CREN</name>
<feature type="transmembrane region" description="Helical" evidence="1">
    <location>
        <begin position="37"/>
        <end position="59"/>
    </location>
</feature>
<dbReference type="OrthoDB" id="43896at2157"/>
<organism evidence="2 3">
    <name type="scientific">Acidianus brierleyi</name>
    <dbReference type="NCBI Taxonomy" id="41673"/>
    <lineage>
        <taxon>Archaea</taxon>
        <taxon>Thermoproteota</taxon>
        <taxon>Thermoprotei</taxon>
        <taxon>Sulfolobales</taxon>
        <taxon>Sulfolobaceae</taxon>
        <taxon>Acidianus</taxon>
    </lineage>
</organism>
<sequence>MRIRTLWLILILGNLYDYVATLVFAYLHILCMDRNVFIGYSTSFSNVITVLTGEKLLFLNGVYWFSKLFDYLKISNYKWLGLLPFTIITALIVIDDSLAIIITLF</sequence>
<keyword evidence="1" id="KW-0812">Transmembrane</keyword>
<evidence type="ECO:0000256" key="1">
    <source>
        <dbReference type="SAM" id="Phobius"/>
    </source>
</evidence>
<dbReference type="EMBL" id="CP029289">
    <property type="protein sequence ID" value="AWR95507.1"/>
    <property type="molecule type" value="Genomic_DNA"/>
</dbReference>
<gene>
    <name evidence="2" type="ORF">DFR85_13810</name>
</gene>
<dbReference type="GeneID" id="36833252"/>
<dbReference type="KEGG" id="abri:DFR85_13810"/>
<keyword evidence="1" id="KW-0472">Membrane</keyword>
<feature type="transmembrane region" description="Helical" evidence="1">
    <location>
        <begin position="6"/>
        <end position="30"/>
    </location>
</feature>
<evidence type="ECO:0000313" key="3">
    <source>
        <dbReference type="Proteomes" id="UP000248044"/>
    </source>
</evidence>
<reference evidence="2 3" key="1">
    <citation type="submission" date="2018-05" db="EMBL/GenBank/DDBJ databases">
        <title>Complete Genome Sequences of Extremely Thermoacidophilic, Metal-Mobilizing Type-Strain Members of the Archaeal Family Sulfolobaceae: Acidianus brierleyi DSM-1651T, Acidianus sulfidivorans DSM-18786T, Metallosphaera hakonensis DSM-7519T, and Metallosphaera prunae DSM-10039T.</title>
        <authorList>
            <person name="Counts J.A."/>
            <person name="Kelly R.M."/>
        </authorList>
    </citation>
    <scope>NUCLEOTIDE SEQUENCE [LARGE SCALE GENOMIC DNA]</scope>
    <source>
        <strain evidence="2 3">DSM 1651</strain>
    </source>
</reference>
<feature type="transmembrane region" description="Helical" evidence="1">
    <location>
        <begin position="79"/>
        <end position="104"/>
    </location>
</feature>
<evidence type="ECO:0000313" key="2">
    <source>
        <dbReference type="EMBL" id="AWR95507.1"/>
    </source>
</evidence>
<dbReference type="Proteomes" id="UP000248044">
    <property type="component" value="Chromosome"/>
</dbReference>
<evidence type="ECO:0008006" key="4">
    <source>
        <dbReference type="Google" id="ProtNLM"/>
    </source>
</evidence>
<protein>
    <recommendedName>
        <fullName evidence="4">DUF5658 domain-containing protein</fullName>
    </recommendedName>
</protein>
<dbReference type="RefSeq" id="WP_110271385.1">
    <property type="nucleotide sequence ID" value="NZ_CP029289.2"/>
</dbReference>
<keyword evidence="1" id="KW-1133">Transmembrane helix</keyword>
<dbReference type="AlphaFoldDB" id="A0A2U9IHI1"/>
<accession>A0A2U9IHI1</accession>
<proteinExistence type="predicted"/>
<keyword evidence="3" id="KW-1185">Reference proteome</keyword>